<sequence>RAPHADPAPRYRMLETLREYGIERLTEAGAIAEVRRAHARYFRDLAEQAEPHLRRREQLTWLARLDADRDNILAALRFAADSGDADTAIRLAAALAWYWSIIGQTTEGRAWLALALSVDGDSPAEAHAVVTILHALTGLFSAQDWTALSDITDALAGVVDDPGLPYDNPLLAIAACTIPIITDDLSAVVAAVAVHENHPDPWVRGMLHLMRGMAAENSGDLLTQRRDLEEARRRFAEIGERWGLSASLSVLAGMAMADGEAAGAMQLQDEALTLLHEINAADDAAQVQMMRATVLARIGNQDEAKALVNSILESARQNRSHSAMLLAYIGLADIARYEGDTDTAWENLRESHEITRGQWQGPPQLLALREVTQALLYSAASHQDADANDAYGAGDACGIDDTDVARAKARQALHEAYVFGTAAHDMPVLSRIAIGIATYADATGDPHGAARLLGTADALRGGTDLGDPDRAGARQSVRAQLGGEAYDAAFALGRAMARQEGLVAMADYLGIEPRAPRGFDEVGEEGEE</sequence>
<dbReference type="EMBL" id="JAAFYZ010000372">
    <property type="protein sequence ID" value="MBS2554431.1"/>
    <property type="molecule type" value="Genomic_DNA"/>
</dbReference>
<name>A0ABS5L7V7_9ACTN</name>
<comment type="caution">
    <text evidence="1">The sequence shown here is derived from an EMBL/GenBank/DDBJ whole genome shotgun (WGS) entry which is preliminary data.</text>
</comment>
<organism evidence="1 2">
    <name type="scientific">Catenulispora pinistramenti</name>
    <dbReference type="NCBI Taxonomy" id="2705254"/>
    <lineage>
        <taxon>Bacteria</taxon>
        <taxon>Bacillati</taxon>
        <taxon>Actinomycetota</taxon>
        <taxon>Actinomycetes</taxon>
        <taxon>Catenulisporales</taxon>
        <taxon>Catenulisporaceae</taxon>
        <taxon>Catenulispora</taxon>
    </lineage>
</organism>
<dbReference type="Gene3D" id="1.25.40.10">
    <property type="entry name" value="Tetratricopeptide repeat domain"/>
    <property type="match status" value="1"/>
</dbReference>
<dbReference type="Proteomes" id="UP000730482">
    <property type="component" value="Unassembled WGS sequence"/>
</dbReference>
<dbReference type="PANTHER" id="PTHR47691:SF3">
    <property type="entry name" value="HTH-TYPE TRANSCRIPTIONAL REGULATOR RV0890C-RELATED"/>
    <property type="match status" value="1"/>
</dbReference>
<keyword evidence="2" id="KW-1185">Reference proteome</keyword>
<reference evidence="1 2" key="1">
    <citation type="submission" date="2020-02" db="EMBL/GenBank/DDBJ databases">
        <title>Acidophilic actinobacteria isolated from forest soil.</title>
        <authorList>
            <person name="Golinska P."/>
        </authorList>
    </citation>
    <scope>NUCLEOTIDE SEQUENCE [LARGE SCALE GENOMIC DNA]</scope>
    <source>
        <strain evidence="1 2">NL8</strain>
    </source>
</reference>
<evidence type="ECO:0000313" key="1">
    <source>
        <dbReference type="EMBL" id="MBS2554431.1"/>
    </source>
</evidence>
<proteinExistence type="predicted"/>
<gene>
    <name evidence="1" type="ORF">KGQ19_47015</name>
</gene>
<feature type="non-terminal residue" evidence="1">
    <location>
        <position position="1"/>
    </location>
</feature>
<dbReference type="PANTHER" id="PTHR47691">
    <property type="entry name" value="REGULATOR-RELATED"/>
    <property type="match status" value="1"/>
</dbReference>
<accession>A0ABS5L7V7</accession>
<dbReference type="InterPro" id="IPR011990">
    <property type="entry name" value="TPR-like_helical_dom_sf"/>
</dbReference>
<protein>
    <submittedName>
        <fullName evidence="1">AfsR/SARP family transcriptional regulator</fullName>
    </submittedName>
</protein>
<evidence type="ECO:0000313" key="2">
    <source>
        <dbReference type="Proteomes" id="UP000730482"/>
    </source>
</evidence>
<dbReference type="SUPFAM" id="SSF48452">
    <property type="entry name" value="TPR-like"/>
    <property type="match status" value="1"/>
</dbReference>